<evidence type="ECO:0000256" key="5">
    <source>
        <dbReference type="ARBA" id="ARBA00022824"/>
    </source>
</evidence>
<feature type="transmembrane region" description="Helical" evidence="9">
    <location>
        <begin position="173"/>
        <end position="193"/>
    </location>
</feature>
<evidence type="ECO:0000256" key="1">
    <source>
        <dbReference type="ARBA" id="ARBA00004477"/>
    </source>
</evidence>
<protein>
    <recommendedName>
        <fullName evidence="9">Protein RFT1 homolog</fullName>
    </recommendedName>
</protein>
<comment type="caution">
    <text evidence="10">The sequence shown here is derived from an EMBL/GenBank/DDBJ whole genome shotgun (WGS) entry which is preliminary data.</text>
</comment>
<dbReference type="InterPro" id="IPR007594">
    <property type="entry name" value="RFT1"/>
</dbReference>
<feature type="transmembrane region" description="Helical" evidence="9">
    <location>
        <begin position="108"/>
        <end position="131"/>
    </location>
</feature>
<comment type="subcellular location">
    <subcellularLocation>
        <location evidence="1 9">Endoplasmic reticulum membrane</location>
        <topology evidence="1 9">Multi-pass membrane protein</topology>
    </subcellularLocation>
</comment>
<evidence type="ECO:0000256" key="2">
    <source>
        <dbReference type="ARBA" id="ARBA00004922"/>
    </source>
</evidence>
<dbReference type="OrthoDB" id="9979195at2759"/>
<evidence type="ECO:0000313" key="11">
    <source>
        <dbReference type="Proteomes" id="UP001152747"/>
    </source>
</evidence>
<evidence type="ECO:0000256" key="7">
    <source>
        <dbReference type="ARBA" id="ARBA00023136"/>
    </source>
</evidence>
<feature type="transmembrane region" description="Helical" evidence="9">
    <location>
        <begin position="76"/>
        <end position="96"/>
    </location>
</feature>
<feature type="transmembrane region" description="Helical" evidence="9">
    <location>
        <begin position="387"/>
        <end position="404"/>
    </location>
</feature>
<keyword evidence="4 9" id="KW-0812">Transmembrane</keyword>
<feature type="transmembrane region" description="Helical" evidence="9">
    <location>
        <begin position="311"/>
        <end position="336"/>
    </location>
</feature>
<dbReference type="PANTHER" id="PTHR13117">
    <property type="entry name" value="ENDOPLASMIC RETICULUM MULTISPAN TRANSMEMBRANE PROTEIN-RELATED"/>
    <property type="match status" value="1"/>
</dbReference>
<keyword evidence="6 9" id="KW-1133">Transmembrane helix</keyword>
<evidence type="ECO:0000256" key="4">
    <source>
        <dbReference type="ARBA" id="ARBA00022692"/>
    </source>
</evidence>
<feature type="transmembrane region" description="Helical" evidence="9">
    <location>
        <begin position="138"/>
        <end position="161"/>
    </location>
</feature>
<evidence type="ECO:0000256" key="8">
    <source>
        <dbReference type="ARBA" id="ARBA00045912"/>
    </source>
</evidence>
<gene>
    <name evidence="10" type="ORF">CAMP_LOCUS10710</name>
</gene>
<accession>A0A9P1N203</accession>
<evidence type="ECO:0000256" key="9">
    <source>
        <dbReference type="RuleBase" id="RU365067"/>
    </source>
</evidence>
<dbReference type="Pfam" id="PF04506">
    <property type="entry name" value="Rft-1"/>
    <property type="match status" value="1"/>
</dbReference>
<dbReference type="GO" id="GO:0005789">
    <property type="term" value="C:endoplasmic reticulum membrane"/>
    <property type="evidence" value="ECO:0007669"/>
    <property type="project" value="UniProtKB-SubCell"/>
</dbReference>
<sequence>MASLFSSFGYNFGGQLIARVVSFAINMYLLRKIDNDVLGLVNVRLTLLYTSILFLTREPMRKANIMGESQQKFINLLWMSPIIATFLSFICIFIWLTFSTTSENVSSFVLLSFPISAIIETLAEPFAVIALRFNLGQHFAIGQGILVCMKRIFVFFALILFPDVYHLDLFAYAQYFGSISYLIFNVVAFKSYIKNQSKAELKDFQTFETLLPKPSEGLDSQSITAISTMFSHSILKQLITDGSAYIMTFTDMLSLKNQAVFDAVERVGSLVARTILAPLEENCYAHFANHLHQQRIAKHEKNINSNENQKIIDTLATILHIVGVIGCVVCVFGIPYSPTVIHFYGGTLLSANGGAVLLSLYSAYVFVMAVNGITECFAMASMDNKQVLLHGKFLFFSAIGHLTINYVLCVYLNSAGFIVANIINMIIRIGYSWRHISTFLGPERTPSIFTVLPTSSTVVFLFASFFATGFSYLIFGATPGLSHTLAHLAIGAVLFSVLSMSIAQHDPVFFGIINGFLKDHTA</sequence>
<dbReference type="GO" id="GO:0006488">
    <property type="term" value="P:dolichol-linked oligosaccharide biosynthetic process"/>
    <property type="evidence" value="ECO:0007669"/>
    <property type="project" value="InterPro"/>
</dbReference>
<feature type="transmembrane region" description="Helical" evidence="9">
    <location>
        <begin position="37"/>
        <end position="55"/>
    </location>
</feature>
<feature type="transmembrane region" description="Helical" evidence="9">
    <location>
        <begin position="356"/>
        <end position="380"/>
    </location>
</feature>
<evidence type="ECO:0000256" key="6">
    <source>
        <dbReference type="ARBA" id="ARBA00022989"/>
    </source>
</evidence>
<reference evidence="10" key="1">
    <citation type="submission" date="2022-11" db="EMBL/GenBank/DDBJ databases">
        <authorList>
            <person name="Kikuchi T."/>
        </authorList>
    </citation>
    <scope>NUCLEOTIDE SEQUENCE</scope>
    <source>
        <strain evidence="10">PS1010</strain>
    </source>
</reference>
<dbReference type="GO" id="GO:0034203">
    <property type="term" value="P:glycolipid translocation"/>
    <property type="evidence" value="ECO:0007669"/>
    <property type="project" value="TreeGrafter"/>
</dbReference>
<feature type="transmembrane region" description="Helical" evidence="9">
    <location>
        <begin position="448"/>
        <end position="475"/>
    </location>
</feature>
<dbReference type="AlphaFoldDB" id="A0A9P1N203"/>
<feature type="transmembrane region" description="Helical" evidence="9">
    <location>
        <begin position="481"/>
        <end position="503"/>
    </location>
</feature>
<comment type="pathway">
    <text evidence="2">Protein modification; protein glycosylation.</text>
</comment>
<comment type="similarity">
    <text evidence="3 9">Belongs to the RFT1 family.</text>
</comment>
<dbReference type="EMBL" id="CANHGI010000004">
    <property type="protein sequence ID" value="CAI5448073.1"/>
    <property type="molecule type" value="Genomic_DNA"/>
</dbReference>
<comment type="function">
    <text evidence="8 9">Intramembrane glycolipid transporter that operates in the biosynthetic pathway of dolichol-linked oligosaccharides, the glycan precursors employed in protein asparagine (N)-glycosylation. The sequential addition of sugars to dolichol pyrophosphate produces dolichol-linked oligosaccharides containing fourteen sugars, including two GlcNAcs, nine mannoses and three glucoses. Once assembled, the oligosaccharide is transferred from the lipid to nascent proteins by oligosaccharyltransferases. The assembly of dolichol-linked oligosaccharides begins on the cytosolic side of the endoplasmic reticulum membrane and finishes in its lumen. RFT1 could mediate the translocation of the cytosolically oriented intermediate DolPP-GlcNAc2Man5, produced by ALG11, into the ER lumen where dolichol-linked oligosaccharides assembly continues. However, the intramembrane lipid transporter activity could not be confirmed in vitro.</text>
</comment>
<dbReference type="PANTHER" id="PTHR13117:SF5">
    <property type="entry name" value="PROTEIN RFT1 HOMOLOG"/>
    <property type="match status" value="1"/>
</dbReference>
<organism evidence="10 11">
    <name type="scientific">Caenorhabditis angaria</name>
    <dbReference type="NCBI Taxonomy" id="860376"/>
    <lineage>
        <taxon>Eukaryota</taxon>
        <taxon>Metazoa</taxon>
        <taxon>Ecdysozoa</taxon>
        <taxon>Nematoda</taxon>
        <taxon>Chromadorea</taxon>
        <taxon>Rhabditida</taxon>
        <taxon>Rhabditina</taxon>
        <taxon>Rhabditomorpha</taxon>
        <taxon>Rhabditoidea</taxon>
        <taxon>Rhabditidae</taxon>
        <taxon>Peloderinae</taxon>
        <taxon>Caenorhabditis</taxon>
    </lineage>
</organism>
<keyword evidence="11" id="KW-1185">Reference proteome</keyword>
<keyword evidence="7 9" id="KW-0472">Membrane</keyword>
<evidence type="ECO:0000313" key="10">
    <source>
        <dbReference type="EMBL" id="CAI5448073.1"/>
    </source>
</evidence>
<name>A0A9P1N203_9PELO</name>
<keyword evidence="5" id="KW-0256">Endoplasmic reticulum</keyword>
<proteinExistence type="inferred from homology"/>
<dbReference type="Proteomes" id="UP001152747">
    <property type="component" value="Unassembled WGS sequence"/>
</dbReference>
<evidence type="ECO:0000256" key="3">
    <source>
        <dbReference type="ARBA" id="ARBA00010288"/>
    </source>
</evidence>